<keyword evidence="1" id="KW-1133">Transmembrane helix</keyword>
<gene>
    <name evidence="2" type="ORF">Lade_1028</name>
    <name evidence="3" type="ORF">NCTC12735_00588</name>
</gene>
<accession>A0A0W0R5Q2</accession>
<evidence type="ECO:0000313" key="5">
    <source>
        <dbReference type="Proteomes" id="UP000281170"/>
    </source>
</evidence>
<geneLocation type="plasmid" evidence="3 5">
    <name>9</name>
</geneLocation>
<dbReference type="PATRIC" id="fig|45056.6.peg.1065"/>
<dbReference type="EMBL" id="LR134418">
    <property type="protein sequence ID" value="VEH84968.1"/>
    <property type="molecule type" value="Genomic_DNA"/>
</dbReference>
<keyword evidence="1" id="KW-0812">Transmembrane</keyword>
<keyword evidence="1" id="KW-0472">Membrane</keyword>
<proteinExistence type="predicted"/>
<organism evidence="2 4">
    <name type="scientific">Legionella adelaidensis</name>
    <dbReference type="NCBI Taxonomy" id="45056"/>
    <lineage>
        <taxon>Bacteria</taxon>
        <taxon>Pseudomonadati</taxon>
        <taxon>Pseudomonadota</taxon>
        <taxon>Gammaproteobacteria</taxon>
        <taxon>Legionellales</taxon>
        <taxon>Legionellaceae</taxon>
        <taxon>Legionella</taxon>
    </lineage>
</organism>
<sequence>MLIKYIRSTIIVITQSILPILGLLICTPLLLESNALNTVRHSLVRLNAWFLLFHGLFYFFLVLLWPKVVSRYRAQNHLNAEQIKIALNIRWYLLGIFLLIDSLVLWRSI</sequence>
<dbReference type="EMBL" id="LNKA01000001">
    <property type="protein sequence ID" value="KTC66370.1"/>
    <property type="molecule type" value="Genomic_DNA"/>
</dbReference>
<dbReference type="STRING" id="45056.Lade_1028"/>
<protein>
    <submittedName>
        <fullName evidence="2">Uncharacterized protein</fullName>
    </submittedName>
</protein>
<evidence type="ECO:0000313" key="4">
    <source>
        <dbReference type="Proteomes" id="UP000054859"/>
    </source>
</evidence>
<feature type="transmembrane region" description="Helical" evidence="1">
    <location>
        <begin position="12"/>
        <end position="31"/>
    </location>
</feature>
<dbReference type="Proteomes" id="UP000281170">
    <property type="component" value="Plasmid 9"/>
</dbReference>
<feature type="transmembrane region" description="Helical" evidence="1">
    <location>
        <begin position="46"/>
        <end position="66"/>
    </location>
</feature>
<reference evidence="3 5" key="2">
    <citation type="submission" date="2018-12" db="EMBL/GenBank/DDBJ databases">
        <authorList>
            <consortium name="Pathogen Informatics"/>
        </authorList>
    </citation>
    <scope>NUCLEOTIDE SEQUENCE [LARGE SCALE GENOMIC DNA]</scope>
    <source>
        <strain evidence="3 5">NCTC12735</strain>
        <plasmid evidence="5">9</plasmid>
    </source>
</reference>
<evidence type="ECO:0000256" key="1">
    <source>
        <dbReference type="SAM" id="Phobius"/>
    </source>
</evidence>
<keyword evidence="4" id="KW-1185">Reference proteome</keyword>
<name>A0A0W0R5Q2_9GAMM</name>
<dbReference type="Proteomes" id="UP000054859">
    <property type="component" value="Unassembled WGS sequence"/>
</dbReference>
<evidence type="ECO:0000313" key="2">
    <source>
        <dbReference type="EMBL" id="KTC66370.1"/>
    </source>
</evidence>
<keyword evidence="3" id="KW-0614">Plasmid</keyword>
<reference evidence="2 4" key="1">
    <citation type="submission" date="2015-11" db="EMBL/GenBank/DDBJ databases">
        <title>Identification of large and diverse effector repertoires of 38 Legionella species.</title>
        <authorList>
            <person name="Burstein D."/>
            <person name="Amaro F."/>
            <person name="Zusman T."/>
            <person name="Lifshitz Z."/>
            <person name="Cohen O."/>
            <person name="Gilbert J.A."/>
            <person name="Pupko T."/>
            <person name="Shuman H.A."/>
            <person name="Segal G."/>
        </authorList>
    </citation>
    <scope>NUCLEOTIDE SEQUENCE [LARGE SCALE GENOMIC DNA]</scope>
    <source>
        <strain evidence="2 4">1762-AUS-E</strain>
    </source>
</reference>
<dbReference type="KEGG" id="ladl:NCTC12735_00588"/>
<evidence type="ECO:0000313" key="3">
    <source>
        <dbReference type="EMBL" id="VEH84968.1"/>
    </source>
</evidence>
<dbReference type="AlphaFoldDB" id="A0A0W0R5Q2"/>
<feature type="transmembrane region" description="Helical" evidence="1">
    <location>
        <begin position="87"/>
        <end position="106"/>
    </location>
</feature>